<dbReference type="GO" id="GO:0046872">
    <property type="term" value="F:metal ion binding"/>
    <property type="evidence" value="ECO:0007669"/>
    <property type="project" value="UniProtKB-KW"/>
</dbReference>
<evidence type="ECO:0000313" key="13">
    <source>
        <dbReference type="Proteomes" id="UP000504635"/>
    </source>
</evidence>
<keyword evidence="2" id="KW-0540">Nuclease</keyword>
<evidence type="ECO:0000256" key="5">
    <source>
        <dbReference type="ARBA" id="ARBA00022763"/>
    </source>
</evidence>
<proteinExistence type="inferred from homology"/>
<evidence type="ECO:0000256" key="2">
    <source>
        <dbReference type="ARBA" id="ARBA00022722"/>
    </source>
</evidence>
<keyword evidence="8" id="KW-0234">DNA repair</keyword>
<dbReference type="KEGG" id="soy:115891762"/>
<dbReference type="AlphaFoldDB" id="A0A6J2YZD5"/>
<comment type="cofactor">
    <cofactor evidence="1">
        <name>Mg(2+)</name>
        <dbReference type="ChEBI" id="CHEBI:18420"/>
    </cofactor>
</comment>
<dbReference type="GO" id="GO:0008821">
    <property type="term" value="F:crossover junction DNA endonuclease activity"/>
    <property type="evidence" value="ECO:0007669"/>
    <property type="project" value="UniProtKB-ARBA"/>
</dbReference>
<evidence type="ECO:0000313" key="14">
    <source>
        <dbReference type="RefSeq" id="XP_030768184.1"/>
    </source>
</evidence>
<comment type="similarity">
    <text evidence="10">Belongs to the XPG/RAD2 endonuclease family. GEN subfamily.</text>
</comment>
<dbReference type="SUPFAM" id="SSF88723">
    <property type="entry name" value="PIN domain-like"/>
    <property type="match status" value="1"/>
</dbReference>
<evidence type="ECO:0000259" key="11">
    <source>
        <dbReference type="SMART" id="SM00484"/>
    </source>
</evidence>
<keyword evidence="3" id="KW-0479">Metal-binding</keyword>
<keyword evidence="4 14" id="KW-0255">Endonuclease</keyword>
<dbReference type="InterPro" id="IPR006086">
    <property type="entry name" value="XPG-I_dom"/>
</dbReference>
<dbReference type="SMART" id="SM00484">
    <property type="entry name" value="XPGI"/>
    <property type="match status" value="1"/>
</dbReference>
<evidence type="ECO:0000313" key="15">
    <source>
        <dbReference type="RefSeq" id="XP_030768185.1"/>
    </source>
</evidence>
<evidence type="ECO:0000259" key="12">
    <source>
        <dbReference type="SMART" id="SM00485"/>
    </source>
</evidence>
<dbReference type="GO" id="GO:0000400">
    <property type="term" value="F:four-way junction DNA binding"/>
    <property type="evidence" value="ECO:0007669"/>
    <property type="project" value="TreeGrafter"/>
</dbReference>
<dbReference type="Gene3D" id="3.40.50.1010">
    <property type="entry name" value="5'-nuclease"/>
    <property type="match status" value="1"/>
</dbReference>
<gene>
    <name evidence="14 15" type="primary">LOC115891762</name>
</gene>
<reference evidence="14 15" key="1">
    <citation type="submission" date="2025-04" db="UniProtKB">
        <authorList>
            <consortium name="RefSeq"/>
        </authorList>
    </citation>
    <scope>IDENTIFICATION</scope>
    <source>
        <tissue evidence="14 15">Gonads</tissue>
    </source>
</reference>
<evidence type="ECO:0000256" key="1">
    <source>
        <dbReference type="ARBA" id="ARBA00001946"/>
    </source>
</evidence>
<keyword evidence="13" id="KW-1185">Reference proteome</keyword>
<accession>A0A6J2YZD5</accession>
<dbReference type="GO" id="GO:0006281">
    <property type="term" value="P:DNA repair"/>
    <property type="evidence" value="ECO:0007669"/>
    <property type="project" value="UniProtKB-KW"/>
</dbReference>
<evidence type="ECO:0000256" key="4">
    <source>
        <dbReference type="ARBA" id="ARBA00022759"/>
    </source>
</evidence>
<dbReference type="PRINTS" id="PR00853">
    <property type="entry name" value="XPGRADSUPER"/>
</dbReference>
<evidence type="ECO:0000256" key="3">
    <source>
        <dbReference type="ARBA" id="ARBA00022723"/>
    </source>
</evidence>
<keyword evidence="7" id="KW-0460">Magnesium</keyword>
<protein>
    <submittedName>
        <fullName evidence="14 15">Flap endonuclease GEN</fullName>
    </submittedName>
</protein>
<evidence type="ECO:0000256" key="10">
    <source>
        <dbReference type="ARBA" id="ARBA00038112"/>
    </source>
</evidence>
<dbReference type="SMART" id="SM00485">
    <property type="entry name" value="XPGN"/>
    <property type="match status" value="1"/>
</dbReference>
<dbReference type="SMART" id="SM00279">
    <property type="entry name" value="HhH2"/>
    <property type="match status" value="1"/>
</dbReference>
<dbReference type="RefSeq" id="XP_030768185.1">
    <property type="nucleotide sequence ID" value="XM_030912325.1"/>
</dbReference>
<dbReference type="SUPFAM" id="SSF47807">
    <property type="entry name" value="5' to 3' exonuclease, C-terminal subdomain"/>
    <property type="match status" value="1"/>
</dbReference>
<dbReference type="Pfam" id="PF18704">
    <property type="entry name" value="Chromo_2"/>
    <property type="match status" value="1"/>
</dbReference>
<keyword evidence="9" id="KW-0539">Nucleus</keyword>
<feature type="domain" description="XPG N-terminal" evidence="12">
    <location>
        <begin position="1"/>
        <end position="95"/>
    </location>
</feature>
<dbReference type="Proteomes" id="UP000504635">
    <property type="component" value="Unplaced"/>
</dbReference>
<evidence type="ECO:0000256" key="9">
    <source>
        <dbReference type="ARBA" id="ARBA00023242"/>
    </source>
</evidence>
<keyword evidence="5" id="KW-0227">DNA damage</keyword>
<evidence type="ECO:0000256" key="7">
    <source>
        <dbReference type="ARBA" id="ARBA00022842"/>
    </source>
</evidence>
<name>A0A6J2YZD5_SITOR</name>
<dbReference type="Pfam" id="PF00752">
    <property type="entry name" value="XPG_N"/>
    <property type="match status" value="1"/>
</dbReference>
<evidence type="ECO:0000256" key="6">
    <source>
        <dbReference type="ARBA" id="ARBA00022801"/>
    </source>
</evidence>
<organism evidence="13 15">
    <name type="scientific">Sitophilus oryzae</name>
    <name type="common">Rice weevil</name>
    <name type="synonym">Curculio oryzae</name>
    <dbReference type="NCBI Taxonomy" id="7048"/>
    <lineage>
        <taxon>Eukaryota</taxon>
        <taxon>Metazoa</taxon>
        <taxon>Ecdysozoa</taxon>
        <taxon>Arthropoda</taxon>
        <taxon>Hexapoda</taxon>
        <taxon>Insecta</taxon>
        <taxon>Pterygota</taxon>
        <taxon>Neoptera</taxon>
        <taxon>Endopterygota</taxon>
        <taxon>Coleoptera</taxon>
        <taxon>Polyphaga</taxon>
        <taxon>Cucujiformia</taxon>
        <taxon>Curculionidae</taxon>
        <taxon>Dryophthorinae</taxon>
        <taxon>Sitophilus</taxon>
    </lineage>
</organism>
<dbReference type="PANTHER" id="PTHR11081:SF70">
    <property type="entry name" value="FLAP ENDONUCLEASE GEN HOMOLOG 1"/>
    <property type="match status" value="1"/>
</dbReference>
<dbReference type="InterPro" id="IPR008918">
    <property type="entry name" value="HhH2"/>
</dbReference>
<dbReference type="Gene3D" id="1.10.150.20">
    <property type="entry name" value="5' to 3' exonuclease, C-terminal subdomain"/>
    <property type="match status" value="1"/>
</dbReference>
<dbReference type="Pfam" id="PF00867">
    <property type="entry name" value="XPG_I"/>
    <property type="match status" value="1"/>
</dbReference>
<dbReference type="RefSeq" id="XP_030768184.1">
    <property type="nucleotide sequence ID" value="XM_030912324.1"/>
</dbReference>
<dbReference type="InterPro" id="IPR041012">
    <property type="entry name" value="GEN_chromo"/>
</dbReference>
<dbReference type="GO" id="GO:0017108">
    <property type="term" value="F:5'-flap endonuclease activity"/>
    <property type="evidence" value="ECO:0007669"/>
    <property type="project" value="TreeGrafter"/>
</dbReference>
<keyword evidence="6" id="KW-0378">Hydrolase</keyword>
<evidence type="ECO:0000256" key="8">
    <source>
        <dbReference type="ARBA" id="ARBA00023204"/>
    </source>
</evidence>
<dbReference type="CDD" id="cd09869">
    <property type="entry name" value="PIN_GEN1"/>
    <property type="match status" value="1"/>
</dbReference>
<dbReference type="InterPro" id="IPR006084">
    <property type="entry name" value="XPG/Rad2"/>
</dbReference>
<sequence length="664" mass="75932">MGIKNLWTVLAPYCDRKPLYELQGKTVAVDLSCWICEAQNITEYQVQPRMYLRNLYFRACYLLLIDVNPVFVLEGKAPELKYGTISARNNIQFKGAKPKTNGVKTGKGRTRFNFVLQQCEEMLRCMGVKCVKGKGEAESLCAVLNEDGLVDGCISQDSDCFAYGAQVVYRNFSISSQGSYSASGGSVDIYDLQKVCQNINFGRNKIIVMALLLGCDYADGVHGVGKDSVMKLFENIPDKDILNRIKSWRDNRDLYNQYESQVNDKSLCTTCGHTGKKYYHTKNGCSLCRTTKGCNSLDSNSERLMLKYELNVRSKALEDPNFPNEELINEFLTRKDDVTELNTKWNRPDVAKFVKFASKFLQWEEHYAFDKIFPMLTRWQCKNPEYVKSLSDFKGIVTPDKIKKIRNPRGIPSYEIIWVDTTDSFKNLIPEEQKTECDLEKLFVTIEPQVLVNVAYPDLVEAFNLSKIKPPKKPSKRKKRQIDELAENLANTSITEVTTTKVKPKPRKTQKTLKNLLNKKEIIKKSVAKDDVALSSSTPCKIINKNTSFNFDVSRFGDESDLDVSGIIEEIVSKKTVANELRNIADEYIRSCNKQEDNSDEKLDNFNEFDVECDTKDNQIHCSSFFITEQENEDLFEKTFNEKYCISLSDSSSETEEYELNECI</sequence>
<dbReference type="InterPro" id="IPR029060">
    <property type="entry name" value="PIN-like_dom_sf"/>
</dbReference>
<dbReference type="InterPro" id="IPR036279">
    <property type="entry name" value="5-3_exonuclease_C_sf"/>
</dbReference>
<dbReference type="GeneID" id="115891762"/>
<dbReference type="PANTHER" id="PTHR11081">
    <property type="entry name" value="FLAP ENDONUCLEASE FAMILY MEMBER"/>
    <property type="match status" value="1"/>
</dbReference>
<dbReference type="InterPro" id="IPR006085">
    <property type="entry name" value="XPG_DNA_repair_N"/>
</dbReference>
<dbReference type="OrthoDB" id="2959108at2759"/>
<dbReference type="FunFam" id="1.10.150.20:FF:000030">
    <property type="entry name" value="Flap endonuclease GEN-like 1"/>
    <property type="match status" value="1"/>
</dbReference>
<feature type="domain" description="XPG-I" evidence="11">
    <location>
        <begin position="124"/>
        <end position="201"/>
    </location>
</feature>